<evidence type="ECO:0000313" key="6">
    <source>
        <dbReference type="EMBL" id="MBD3663654.1"/>
    </source>
</evidence>
<name>A0A927HER4_9RHOB</name>
<evidence type="ECO:0000313" key="7">
    <source>
        <dbReference type="Proteomes" id="UP000635142"/>
    </source>
</evidence>
<dbReference type="Proteomes" id="UP000635142">
    <property type="component" value="Unassembled WGS sequence"/>
</dbReference>
<reference evidence="6" key="1">
    <citation type="submission" date="2020-08" db="EMBL/GenBank/DDBJ databases">
        <title>Sulfitobacter aestuariivivens sp. nov., isolated from a tidal flat.</title>
        <authorList>
            <person name="Park S."/>
            <person name="Yoon J.-H."/>
        </authorList>
    </citation>
    <scope>NUCLEOTIDE SEQUENCE</scope>
    <source>
        <strain evidence="6">TSTF-M16</strain>
    </source>
</reference>
<dbReference type="NCBIfam" id="TIGR00275">
    <property type="entry name" value="aminoacetone oxidase family FAD-binding enzyme"/>
    <property type="match status" value="1"/>
</dbReference>
<dbReference type="Gene3D" id="1.10.8.260">
    <property type="entry name" value="HI0933 insert domain-like"/>
    <property type="match status" value="1"/>
</dbReference>
<dbReference type="Pfam" id="PF22780">
    <property type="entry name" value="HI0933_like_1st"/>
    <property type="match status" value="1"/>
</dbReference>
<feature type="domain" description="RsdA/BaiN/AoA(So)-like Rossmann fold-like" evidence="4">
    <location>
        <begin position="4"/>
        <end position="387"/>
    </location>
</feature>
<feature type="domain" description="RsdA/BaiN/AoA(So)-like insert" evidence="5">
    <location>
        <begin position="188"/>
        <end position="334"/>
    </location>
</feature>
<dbReference type="AlphaFoldDB" id="A0A927HER4"/>
<dbReference type="InterPro" id="IPR036188">
    <property type="entry name" value="FAD/NAD-bd_sf"/>
</dbReference>
<dbReference type="InterPro" id="IPR004792">
    <property type="entry name" value="BaiN-like"/>
</dbReference>
<evidence type="ECO:0000259" key="4">
    <source>
        <dbReference type="Pfam" id="PF03486"/>
    </source>
</evidence>
<evidence type="ECO:0000256" key="3">
    <source>
        <dbReference type="ARBA" id="ARBA00022827"/>
    </source>
</evidence>
<dbReference type="RefSeq" id="WP_191074598.1">
    <property type="nucleotide sequence ID" value="NZ_JACTAG010000001.1"/>
</dbReference>
<evidence type="ECO:0000256" key="1">
    <source>
        <dbReference type="ARBA" id="ARBA00001974"/>
    </source>
</evidence>
<dbReference type="PANTHER" id="PTHR42887">
    <property type="entry name" value="OS12G0638800 PROTEIN"/>
    <property type="match status" value="1"/>
</dbReference>
<sequence>MQVDTAIIGAGAAGMMCAAYAGGRVLVVDHAKAPGEKIRISGGGRCNFTNLYCTPEAFISQNPHFCKSALARYTQFDFIELVDAHGIPWHEKTLGQLFCDTSAKDIITMLRKMMDDAGVQLHLQTSAANFAKHNDLFTFDLIAPSGTIPVTARHLVIATGGKSIPKMGATGLAYDIARQFGLPVTNTRAALVPFTFPDGRFAPISGVSVPSTVTAGGATFEEALLFTHRGLSGPSVLQASSYWQEGAPIAVNLTPAQDLFDTLRALRQQSGRRNLTTELSQHLPARLVAHLSQELNIEGNLADWSDKRLQDLCDTLKNWQLHPSGTEGYRTAEVTLGGVDTDALHARSMMSNDVQGLYFIGEAVDVTGWLGGYNFQWAWSSAMACARDLSG</sequence>
<dbReference type="SUPFAM" id="SSF51905">
    <property type="entry name" value="FAD/NAD(P)-binding domain"/>
    <property type="match status" value="1"/>
</dbReference>
<gene>
    <name evidence="6" type="ORF">H9Q16_06950</name>
</gene>
<dbReference type="Gene3D" id="3.50.50.60">
    <property type="entry name" value="FAD/NAD(P)-binding domain"/>
    <property type="match status" value="1"/>
</dbReference>
<dbReference type="Gene3D" id="2.40.30.10">
    <property type="entry name" value="Translation factors"/>
    <property type="match status" value="1"/>
</dbReference>
<comment type="caution">
    <text evidence="6">The sequence shown here is derived from an EMBL/GenBank/DDBJ whole genome shotgun (WGS) entry which is preliminary data.</text>
</comment>
<dbReference type="EMBL" id="JACTAG010000001">
    <property type="protein sequence ID" value="MBD3663654.1"/>
    <property type="molecule type" value="Genomic_DNA"/>
</dbReference>
<dbReference type="Pfam" id="PF03486">
    <property type="entry name" value="HI0933_like"/>
    <property type="match status" value="1"/>
</dbReference>
<dbReference type="InterPro" id="IPR057661">
    <property type="entry name" value="RsdA/BaiN/AoA(So)_Rossmann"/>
</dbReference>
<proteinExistence type="predicted"/>
<organism evidence="6 7">
    <name type="scientific">Sulfitobacter aestuariivivens</name>
    <dbReference type="NCBI Taxonomy" id="2766981"/>
    <lineage>
        <taxon>Bacteria</taxon>
        <taxon>Pseudomonadati</taxon>
        <taxon>Pseudomonadota</taxon>
        <taxon>Alphaproteobacteria</taxon>
        <taxon>Rhodobacterales</taxon>
        <taxon>Roseobacteraceae</taxon>
        <taxon>Sulfitobacter</taxon>
    </lineage>
</organism>
<dbReference type="SUPFAM" id="SSF160996">
    <property type="entry name" value="HI0933 insert domain-like"/>
    <property type="match status" value="1"/>
</dbReference>
<protein>
    <submittedName>
        <fullName evidence="6">NAD(P)/FAD-dependent oxidoreductase</fullName>
    </submittedName>
</protein>
<dbReference type="PRINTS" id="PR00411">
    <property type="entry name" value="PNDRDTASEI"/>
</dbReference>
<evidence type="ECO:0000256" key="2">
    <source>
        <dbReference type="ARBA" id="ARBA00022630"/>
    </source>
</evidence>
<dbReference type="PRINTS" id="PR00368">
    <property type="entry name" value="FADPNR"/>
</dbReference>
<accession>A0A927HER4</accession>
<keyword evidence="7" id="KW-1185">Reference proteome</keyword>
<dbReference type="PANTHER" id="PTHR42887:SF2">
    <property type="entry name" value="OS12G0638800 PROTEIN"/>
    <property type="match status" value="1"/>
</dbReference>
<dbReference type="InterPro" id="IPR055178">
    <property type="entry name" value="RsdA/BaiN/AoA(So)-like_dom"/>
</dbReference>
<keyword evidence="3" id="KW-0274">FAD</keyword>
<comment type="cofactor">
    <cofactor evidence="1">
        <name>FAD</name>
        <dbReference type="ChEBI" id="CHEBI:57692"/>
    </cofactor>
</comment>
<dbReference type="InterPro" id="IPR023166">
    <property type="entry name" value="BaiN-like_dom_sf"/>
</dbReference>
<keyword evidence="2" id="KW-0285">Flavoprotein</keyword>
<evidence type="ECO:0000259" key="5">
    <source>
        <dbReference type="Pfam" id="PF22780"/>
    </source>
</evidence>